<organism evidence="2 3">
    <name type="scientific">Neoaquamicrobium microcysteis</name>
    <dbReference type="NCBI Taxonomy" id="2682781"/>
    <lineage>
        <taxon>Bacteria</taxon>
        <taxon>Pseudomonadati</taxon>
        <taxon>Pseudomonadota</taxon>
        <taxon>Alphaproteobacteria</taxon>
        <taxon>Hyphomicrobiales</taxon>
        <taxon>Phyllobacteriaceae</taxon>
        <taxon>Neoaquamicrobium</taxon>
    </lineage>
</organism>
<dbReference type="InterPro" id="IPR029063">
    <property type="entry name" value="SAM-dependent_MTases_sf"/>
</dbReference>
<comment type="caution">
    <text evidence="2">The sequence shown here is derived from an EMBL/GenBank/DDBJ whole genome shotgun (WGS) entry which is preliminary data.</text>
</comment>
<reference evidence="2 3" key="2">
    <citation type="submission" date="2019-09" db="EMBL/GenBank/DDBJ databases">
        <title>Mesorhizobium sp. MaA-C15 isolated from Microcystis aeruginosa.</title>
        <authorList>
            <person name="Jeong S.E."/>
            <person name="Jin H.M."/>
            <person name="Jeon C.O."/>
        </authorList>
    </citation>
    <scope>NUCLEOTIDE SEQUENCE [LARGE SCALE GENOMIC DNA]</scope>
    <source>
        <strain evidence="2 3">MaA-C15</strain>
    </source>
</reference>
<protein>
    <submittedName>
        <fullName evidence="2">Class I SAM-dependent methyltransferase</fullName>
    </submittedName>
</protein>
<accession>A0A5D4H7E8</accession>
<feature type="domain" description="Methyltransferase type 11" evidence="1">
    <location>
        <begin position="112"/>
        <end position="180"/>
    </location>
</feature>
<dbReference type="Proteomes" id="UP000323258">
    <property type="component" value="Unassembled WGS sequence"/>
</dbReference>
<dbReference type="SUPFAM" id="SSF53335">
    <property type="entry name" value="S-adenosyl-L-methionine-dependent methyltransferases"/>
    <property type="match status" value="1"/>
</dbReference>
<dbReference type="EMBL" id="VSZS01000045">
    <property type="protein sequence ID" value="TYR36454.1"/>
    <property type="molecule type" value="Genomic_DNA"/>
</dbReference>
<sequence>MSVSIPKTEIANLQKVADAYDWFDPAIDYILREVLQATPMMGNRRSWEFAMIYLALHCHGALKQDSRGLGLGVGTERLIYALANVAGSLSVTDLYGMADGWKGVQTTNPQELLRKKAPWQVDFDRITAHAMDMREITYPDETFDFAWSTGSFEHIGGDADFDRHLAEVHRVLKPGGIYAFTTVVNFGRETNRIPHNYYFHPAHFADILSRSPLEPLPEFDCSVRINGLNRPTPERSENYMFSAGASIIHPIVALRRGVINNANLAVLRKTENTSARTKVVGFDETSKWLHTQAQTFVKRLWNEPQMLRVDARGGALVTQPEFFGDGKAVFQVGFMTSSIKAKIELVSRQIGYPVNPKVEKTVDASSHLATIDFTPESDRIYMVRISGPQSMLANDIVVRAMHR</sequence>
<keyword evidence="2" id="KW-0808">Transferase</keyword>
<evidence type="ECO:0000259" key="1">
    <source>
        <dbReference type="Pfam" id="PF08241"/>
    </source>
</evidence>
<evidence type="ECO:0000313" key="2">
    <source>
        <dbReference type="EMBL" id="TYR36454.1"/>
    </source>
</evidence>
<evidence type="ECO:0000313" key="3">
    <source>
        <dbReference type="Proteomes" id="UP000323258"/>
    </source>
</evidence>
<dbReference type="Gene3D" id="3.40.50.150">
    <property type="entry name" value="Vaccinia Virus protein VP39"/>
    <property type="match status" value="1"/>
</dbReference>
<dbReference type="AlphaFoldDB" id="A0A5D4H7E8"/>
<proteinExistence type="predicted"/>
<keyword evidence="3" id="KW-1185">Reference proteome</keyword>
<dbReference type="Pfam" id="PF08241">
    <property type="entry name" value="Methyltransf_11"/>
    <property type="match status" value="1"/>
</dbReference>
<dbReference type="GO" id="GO:0008757">
    <property type="term" value="F:S-adenosylmethionine-dependent methyltransferase activity"/>
    <property type="evidence" value="ECO:0007669"/>
    <property type="project" value="InterPro"/>
</dbReference>
<gene>
    <name evidence="2" type="ORF">FY036_00840</name>
</gene>
<name>A0A5D4H7E8_9HYPH</name>
<dbReference type="CDD" id="cd02440">
    <property type="entry name" value="AdoMet_MTases"/>
    <property type="match status" value="1"/>
</dbReference>
<keyword evidence="2" id="KW-0489">Methyltransferase</keyword>
<reference evidence="2 3" key="1">
    <citation type="submission" date="2019-08" db="EMBL/GenBank/DDBJ databases">
        <authorList>
            <person name="Seo Y.L."/>
        </authorList>
    </citation>
    <scope>NUCLEOTIDE SEQUENCE [LARGE SCALE GENOMIC DNA]</scope>
    <source>
        <strain evidence="2 3">MaA-C15</strain>
    </source>
</reference>
<dbReference type="RefSeq" id="WP_148912830.1">
    <property type="nucleotide sequence ID" value="NZ_VSZS01000045.1"/>
</dbReference>
<dbReference type="InterPro" id="IPR013216">
    <property type="entry name" value="Methyltransf_11"/>
</dbReference>
<dbReference type="OrthoDB" id="1853779at2"/>
<dbReference type="GO" id="GO:0032259">
    <property type="term" value="P:methylation"/>
    <property type="evidence" value="ECO:0007669"/>
    <property type="project" value="UniProtKB-KW"/>
</dbReference>